<sequence>MKQIDVCLSPELLHLFDMRGKVVVVIDILRATSCMTVAMAHGVAGIIPVASLEECMELKAAGYITAAERDGKKAEGFDIGNSPFSYMESYLVGQTIGMTTTNGTTAIARSREAEQIIVGSFLNLTTVAEYLHTLPNDVVLLCSGWKGMANAEDTLYAGALVALLENEYSFATDAPILAKVLYDSAKEDMLTFLSASSHVSRLHNLNITEDIKFCLTPDQYSVIPVLKDGVLVPLTPIETSAN</sequence>
<protein>
    <recommendedName>
        <fullName evidence="4 8">Probable 2-phosphosulfolactate phosphatase</fullName>
        <ecNumber evidence="3 8">3.1.3.71</ecNumber>
    </recommendedName>
</protein>
<dbReference type="FunFam" id="3.90.1560.10:FF:000001">
    <property type="entry name" value="Probable 2-phosphosulfolactate phosphatase"/>
    <property type="match status" value="1"/>
</dbReference>
<comment type="cofactor">
    <cofactor evidence="1 8">
        <name>Mg(2+)</name>
        <dbReference type="ChEBI" id="CHEBI:18420"/>
    </cofactor>
</comment>
<comment type="catalytic activity">
    <reaction evidence="7 8">
        <text>(2R)-O-phospho-3-sulfolactate + H2O = (2R)-3-sulfolactate + phosphate</text>
        <dbReference type="Rhea" id="RHEA:23416"/>
        <dbReference type="ChEBI" id="CHEBI:15377"/>
        <dbReference type="ChEBI" id="CHEBI:15597"/>
        <dbReference type="ChEBI" id="CHEBI:43474"/>
        <dbReference type="ChEBI" id="CHEBI:58738"/>
        <dbReference type="EC" id="3.1.3.71"/>
    </reaction>
</comment>
<evidence type="ECO:0000256" key="6">
    <source>
        <dbReference type="ARBA" id="ARBA00022842"/>
    </source>
</evidence>
<dbReference type="SUPFAM" id="SSF142823">
    <property type="entry name" value="ComB-like"/>
    <property type="match status" value="1"/>
</dbReference>
<dbReference type="OrthoDB" id="4913at2"/>
<evidence type="ECO:0000256" key="4">
    <source>
        <dbReference type="ARBA" id="ARBA00021948"/>
    </source>
</evidence>
<proteinExistence type="inferred from homology"/>
<name>A0A1I1MWA0_9BACT</name>
<keyword evidence="5 8" id="KW-0378">Hydrolase</keyword>
<dbReference type="GO" id="GO:0050532">
    <property type="term" value="F:2-phosphosulfolactate phosphatase activity"/>
    <property type="evidence" value="ECO:0007669"/>
    <property type="project" value="UniProtKB-UniRule"/>
</dbReference>
<evidence type="ECO:0000256" key="5">
    <source>
        <dbReference type="ARBA" id="ARBA00022801"/>
    </source>
</evidence>
<gene>
    <name evidence="8" type="primary">comB</name>
    <name evidence="9" type="ORF">SAMN05421780_11147</name>
</gene>
<dbReference type="EMBL" id="FOLE01000011">
    <property type="protein sequence ID" value="SFC87518.1"/>
    <property type="molecule type" value="Genomic_DNA"/>
</dbReference>
<reference evidence="9 10" key="1">
    <citation type="submission" date="2016-10" db="EMBL/GenBank/DDBJ databases">
        <authorList>
            <person name="de Groot N.N."/>
        </authorList>
    </citation>
    <scope>NUCLEOTIDE SEQUENCE [LARGE SCALE GENOMIC DNA]</scope>
    <source>
        <strain evidence="9 10">DSM 6793</strain>
    </source>
</reference>
<comment type="similarity">
    <text evidence="2 8">Belongs to the ComB family.</text>
</comment>
<evidence type="ECO:0000256" key="3">
    <source>
        <dbReference type="ARBA" id="ARBA00012953"/>
    </source>
</evidence>
<dbReference type="GO" id="GO:0000287">
    <property type="term" value="F:magnesium ion binding"/>
    <property type="evidence" value="ECO:0007669"/>
    <property type="project" value="UniProtKB-UniRule"/>
</dbReference>
<dbReference type="InterPro" id="IPR036702">
    <property type="entry name" value="ComB-like_sf"/>
</dbReference>
<dbReference type="InterPro" id="IPR005238">
    <property type="entry name" value="ComB-like"/>
</dbReference>
<organism evidence="9 10">
    <name type="scientific">Flexibacter flexilis DSM 6793</name>
    <dbReference type="NCBI Taxonomy" id="927664"/>
    <lineage>
        <taxon>Bacteria</taxon>
        <taxon>Pseudomonadati</taxon>
        <taxon>Bacteroidota</taxon>
        <taxon>Cytophagia</taxon>
        <taxon>Cytophagales</taxon>
        <taxon>Flexibacteraceae</taxon>
        <taxon>Flexibacter</taxon>
    </lineage>
</organism>
<evidence type="ECO:0000256" key="8">
    <source>
        <dbReference type="HAMAP-Rule" id="MF_00490"/>
    </source>
</evidence>
<dbReference type="HAMAP" id="MF_00490">
    <property type="entry name" value="ComB"/>
    <property type="match status" value="1"/>
</dbReference>
<evidence type="ECO:0000256" key="7">
    <source>
        <dbReference type="ARBA" id="ARBA00033711"/>
    </source>
</evidence>
<dbReference type="Gene3D" id="3.90.1560.10">
    <property type="entry name" value="ComB-like"/>
    <property type="match status" value="1"/>
</dbReference>
<evidence type="ECO:0000313" key="10">
    <source>
        <dbReference type="Proteomes" id="UP000199514"/>
    </source>
</evidence>
<evidence type="ECO:0000313" key="9">
    <source>
        <dbReference type="EMBL" id="SFC87518.1"/>
    </source>
</evidence>
<evidence type="ECO:0000256" key="1">
    <source>
        <dbReference type="ARBA" id="ARBA00001946"/>
    </source>
</evidence>
<dbReference type="PANTHER" id="PTHR37311">
    <property type="entry name" value="2-PHOSPHOSULFOLACTATE PHOSPHATASE-RELATED"/>
    <property type="match status" value="1"/>
</dbReference>
<keyword evidence="6 8" id="KW-0460">Magnesium</keyword>
<dbReference type="GO" id="GO:0050545">
    <property type="term" value="F:sulfopyruvate decarboxylase activity"/>
    <property type="evidence" value="ECO:0007669"/>
    <property type="project" value="TreeGrafter"/>
</dbReference>
<evidence type="ECO:0000256" key="2">
    <source>
        <dbReference type="ARBA" id="ARBA00009997"/>
    </source>
</evidence>
<dbReference type="Proteomes" id="UP000199514">
    <property type="component" value="Unassembled WGS sequence"/>
</dbReference>
<dbReference type="EC" id="3.1.3.71" evidence="3 8"/>
<keyword evidence="10" id="KW-1185">Reference proteome</keyword>
<dbReference type="STRING" id="927664.SAMN05421780_11147"/>
<dbReference type="RefSeq" id="WP_091515598.1">
    <property type="nucleotide sequence ID" value="NZ_FOLE01000011.1"/>
</dbReference>
<dbReference type="Pfam" id="PF04029">
    <property type="entry name" value="2-ph_phosp"/>
    <property type="match status" value="1"/>
</dbReference>
<dbReference type="AlphaFoldDB" id="A0A1I1MWA0"/>
<dbReference type="PANTHER" id="PTHR37311:SF1">
    <property type="entry name" value="2-PHOSPHOSULFOLACTATE PHOSPHATASE-RELATED"/>
    <property type="match status" value="1"/>
</dbReference>
<accession>A0A1I1MWA0</accession>